<dbReference type="Pfam" id="PF13306">
    <property type="entry name" value="LRR_5"/>
    <property type="match status" value="1"/>
</dbReference>
<gene>
    <name evidence="1" type="ORF">AWN73_11545</name>
</gene>
<name>A0A2S7FC05_CLOBU</name>
<dbReference type="Proteomes" id="UP000238081">
    <property type="component" value="Unassembled WGS sequence"/>
</dbReference>
<reference evidence="1 2" key="1">
    <citation type="submission" date="2016-01" db="EMBL/GenBank/DDBJ databases">
        <title>Characterization of the Clostridium difficile lineages that are prevalent in Hong Kong and China.</title>
        <authorList>
            <person name="Kwok J.S.-L."/>
            <person name="Lam W.-Y."/>
            <person name="Ip M."/>
            <person name="Chan T.-F."/>
            <person name="Hawkey P.M."/>
            <person name="Tsui S.K.-W."/>
        </authorList>
    </citation>
    <scope>NUCLEOTIDE SEQUENCE [LARGE SCALE GENOMIC DNA]</scope>
    <source>
        <strain evidence="1 2">300064</strain>
    </source>
</reference>
<evidence type="ECO:0000313" key="2">
    <source>
        <dbReference type="Proteomes" id="UP000238081"/>
    </source>
</evidence>
<proteinExistence type="predicted"/>
<protein>
    <submittedName>
        <fullName evidence="1">Cell surface protein</fullName>
    </submittedName>
</protein>
<dbReference type="AlphaFoldDB" id="A0A2S7FC05"/>
<dbReference type="RefSeq" id="WP_043664072.1">
    <property type="nucleotide sequence ID" value="NZ_JSEG01000010.1"/>
</dbReference>
<sequence>MNIIDKDEILNNVNNNIKEADKIESAVFFAGSTDIKYFKFNDSVTYVVVYANPDNKETMPASIIIPTYYNGKPVAGITVDGFKNIDNLEKVYMGKEMKAIANSAFEGCANLISVTIETDNVPKIGANVFKNTSDNLIIYVPESMVDSFKEDESWKIYSSRIKAINGSDIPAVPTIAENNGSVNVVVPTVVNSNNVTIINNFYFYKVDNYGKSSKEALIINDEKIE</sequence>
<comment type="caution">
    <text evidence="1">The sequence shown here is derived from an EMBL/GenBank/DDBJ whole genome shotgun (WGS) entry which is preliminary data.</text>
</comment>
<organism evidence="1 2">
    <name type="scientific">Clostridium butyricum</name>
    <dbReference type="NCBI Taxonomy" id="1492"/>
    <lineage>
        <taxon>Bacteria</taxon>
        <taxon>Bacillati</taxon>
        <taxon>Bacillota</taxon>
        <taxon>Clostridia</taxon>
        <taxon>Eubacteriales</taxon>
        <taxon>Clostridiaceae</taxon>
        <taxon>Clostridium</taxon>
    </lineage>
</organism>
<dbReference type="Gene3D" id="3.40.50.12480">
    <property type="match status" value="1"/>
</dbReference>
<dbReference type="EMBL" id="LRDH01000098">
    <property type="protein sequence ID" value="PPV15551.1"/>
    <property type="molecule type" value="Genomic_DNA"/>
</dbReference>
<dbReference type="InterPro" id="IPR026906">
    <property type="entry name" value="LRR_5"/>
</dbReference>
<evidence type="ECO:0000313" key="1">
    <source>
        <dbReference type="EMBL" id="PPV15551.1"/>
    </source>
</evidence>
<accession>A0A2S7FC05</accession>